<feature type="transmembrane region" description="Helical" evidence="1">
    <location>
        <begin position="490"/>
        <end position="511"/>
    </location>
</feature>
<accession>A0ABP0I8Z2</accession>
<feature type="transmembrane region" description="Helical" evidence="1">
    <location>
        <begin position="1025"/>
        <end position="1042"/>
    </location>
</feature>
<gene>
    <name evidence="2" type="ORF">SCF082_LOCUS5901</name>
</gene>
<feature type="transmembrane region" description="Helical" evidence="1">
    <location>
        <begin position="414"/>
        <end position="434"/>
    </location>
</feature>
<feature type="transmembrane region" description="Helical" evidence="1">
    <location>
        <begin position="797"/>
        <end position="823"/>
    </location>
</feature>
<evidence type="ECO:0000313" key="3">
    <source>
        <dbReference type="Proteomes" id="UP001642464"/>
    </source>
</evidence>
<dbReference type="CDD" id="cd01040">
    <property type="entry name" value="Mb-like"/>
    <property type="match status" value="1"/>
</dbReference>
<protein>
    <submittedName>
        <fullName evidence="2">NEDD8-like protein RUB1</fullName>
    </submittedName>
</protein>
<feature type="transmembrane region" description="Helical" evidence="1">
    <location>
        <begin position="998"/>
        <end position="1019"/>
    </location>
</feature>
<keyword evidence="1" id="KW-0472">Membrane</keyword>
<feature type="transmembrane region" description="Helical" evidence="1">
    <location>
        <begin position="691"/>
        <end position="712"/>
    </location>
</feature>
<evidence type="ECO:0000256" key="1">
    <source>
        <dbReference type="SAM" id="Phobius"/>
    </source>
</evidence>
<keyword evidence="3" id="KW-1185">Reference proteome</keyword>
<keyword evidence="1" id="KW-1133">Transmembrane helix</keyword>
<feature type="transmembrane region" description="Helical" evidence="1">
    <location>
        <begin position="970"/>
        <end position="991"/>
    </location>
</feature>
<sequence length="1055" mass="118385">MFLFNAAVMGFGNSKWMDIILDQFDALVVNIANSYRLQEECDVLLLVLSKYTEPISLSDFRAVMLATLRSLAPKDWDTEHEVAWNWLWENIERVLKAGRGLACGGQLGKPKALERALTHFIASWSEDQAMFFRKELYKRFFAFSPSGQDFFKQSSTYFLADRVVEMTVEMFREPRKMVQEISGLGLRHVGWGIPPELFGPYTSGAVESVRCMTTDENTQAAFRFSLSLIAKILVRAVTEGGTLVMRAINTNQELALKKAIAIAPRGKRAMELLNISVGTQSISPLFWSIESGSLNSARAMIVDLLTIRADRDVYYYGCDAMFTRHPDLILRLCNDASTLLWTLFDGLVWRSRLVQDGQRRVNYYIKHLVQDLEGNLSPALKWLAHHKDPRLVSHGVVMTFADLLWNRVASYQFLLGRGYFLFTLLIFITSQSLLVPGEEALWRNITTFVCRCFLYLGSMSKLLFDQCKLSCSAFKAGEYQWYWLLPVPNYLHSTQQAGSLLLVLLLILMYIQEPILWCISFGTPDEEGMIFTTTCPEAQGVMTAYTVFSCKPAAETAETIRAAPERGNVAEEAPEAPDCDGNVAELELEPVDREIMRGITMRKTLRHAWEGLWKKSTPVSGFDIFLSHTWLTLGLSKFLAILLQTAWKWAMMAWFLTMTLLILLYVESLIPMSSRYVLPSEIQPDVTLPRGLWMTVASLPSLLLGLVLAVYIPEWVSSSPTCFLDAVSINQADQALMQQGVYGLGGFLKASKELRILWFTILDGPFADATVAHGRNRRSLGGKELAAYRTANPGGKVTLAPLFVEMAVAVYLIGYYLTCLVFVIDLEAYLAVSLLSQLALSFLLVCFLRRSLVAKRIWAACRLQYDRDFVFNAITEWFGSKEAFTEYVRAHLGEAAMSAFSASTIPIQYHILLVTSEVSLNLDNFMALWKGGMPSEVLCSHFLALVLGYAVCWRIVYLSLAVYLWKCAMIMFDFLIFLTVNLCLVGGLFLARAAYGQGTLAASAWLAFAGMAMLIYWALLMDFTLLSMRISAFVLAGGLSIGPRGIAGVSRHSVI</sequence>
<comment type="caution">
    <text evidence="2">The sequence shown here is derived from an EMBL/GenBank/DDBJ whole genome shotgun (WGS) entry which is preliminary data.</text>
</comment>
<organism evidence="2 3">
    <name type="scientific">Durusdinium trenchii</name>
    <dbReference type="NCBI Taxonomy" id="1381693"/>
    <lineage>
        <taxon>Eukaryota</taxon>
        <taxon>Sar</taxon>
        <taxon>Alveolata</taxon>
        <taxon>Dinophyceae</taxon>
        <taxon>Suessiales</taxon>
        <taxon>Symbiodiniaceae</taxon>
        <taxon>Durusdinium</taxon>
    </lineage>
</organism>
<feature type="transmembrane region" description="Helical" evidence="1">
    <location>
        <begin position="829"/>
        <end position="848"/>
    </location>
</feature>
<dbReference type="InterPro" id="IPR044399">
    <property type="entry name" value="Mb-like_M"/>
</dbReference>
<dbReference type="InterPro" id="IPR012292">
    <property type="entry name" value="Globin/Proto"/>
</dbReference>
<name>A0ABP0I8Z2_9DINO</name>
<keyword evidence="1" id="KW-0812">Transmembrane</keyword>
<evidence type="ECO:0000313" key="2">
    <source>
        <dbReference type="EMBL" id="CAK8999058.1"/>
    </source>
</evidence>
<dbReference type="Proteomes" id="UP001642464">
    <property type="component" value="Unassembled WGS sequence"/>
</dbReference>
<reference evidence="2 3" key="1">
    <citation type="submission" date="2024-02" db="EMBL/GenBank/DDBJ databases">
        <authorList>
            <person name="Chen Y."/>
            <person name="Shah S."/>
            <person name="Dougan E. K."/>
            <person name="Thang M."/>
            <person name="Chan C."/>
        </authorList>
    </citation>
    <scope>NUCLEOTIDE SEQUENCE [LARGE SCALE GENOMIC DNA]</scope>
</reference>
<dbReference type="InterPro" id="IPR009050">
    <property type="entry name" value="Globin-like_sf"/>
</dbReference>
<dbReference type="EMBL" id="CAXAMM010003236">
    <property type="protein sequence ID" value="CAK8999058.1"/>
    <property type="molecule type" value="Genomic_DNA"/>
</dbReference>
<feature type="transmembrane region" description="Helical" evidence="1">
    <location>
        <begin position="649"/>
        <end position="670"/>
    </location>
</feature>
<dbReference type="Gene3D" id="1.10.490.10">
    <property type="entry name" value="Globins"/>
    <property type="match status" value="1"/>
</dbReference>
<dbReference type="SUPFAM" id="SSF46458">
    <property type="entry name" value="Globin-like"/>
    <property type="match status" value="1"/>
</dbReference>
<feature type="transmembrane region" description="Helical" evidence="1">
    <location>
        <begin position="942"/>
        <end position="964"/>
    </location>
</feature>
<feature type="transmembrane region" description="Helical" evidence="1">
    <location>
        <begin position="624"/>
        <end position="643"/>
    </location>
</feature>
<proteinExistence type="predicted"/>